<evidence type="ECO:0000313" key="2">
    <source>
        <dbReference type="EMBL" id="GLU46932.1"/>
    </source>
</evidence>
<name>A0A9W6P4G8_9ACTN</name>
<feature type="region of interest" description="Disordered" evidence="1">
    <location>
        <begin position="1"/>
        <end position="46"/>
    </location>
</feature>
<evidence type="ECO:0000256" key="1">
    <source>
        <dbReference type="SAM" id="MobiDB-lite"/>
    </source>
</evidence>
<keyword evidence="3" id="KW-1185">Reference proteome</keyword>
<organism evidence="2 3">
    <name type="scientific">Nocardiopsis ansamitocini</name>
    <dbReference type="NCBI Taxonomy" id="1670832"/>
    <lineage>
        <taxon>Bacteria</taxon>
        <taxon>Bacillati</taxon>
        <taxon>Actinomycetota</taxon>
        <taxon>Actinomycetes</taxon>
        <taxon>Streptosporangiales</taxon>
        <taxon>Nocardiopsidaceae</taxon>
        <taxon>Nocardiopsis</taxon>
    </lineage>
</organism>
<proteinExistence type="predicted"/>
<dbReference type="Proteomes" id="UP001165092">
    <property type="component" value="Unassembled WGS sequence"/>
</dbReference>
<gene>
    <name evidence="2" type="ORF">Nans01_12830</name>
</gene>
<feature type="compositionally biased region" description="Polar residues" evidence="1">
    <location>
        <begin position="10"/>
        <end position="24"/>
    </location>
</feature>
<sequence>MPSRMKRSAPANTVTTSAATQPNQAGAGIAGTSRPRSDGEDDGEDGELLGRAVMVMRFMASTSLGRVGSAPGRRRLLSVGLARVR</sequence>
<evidence type="ECO:0000313" key="3">
    <source>
        <dbReference type="Proteomes" id="UP001165092"/>
    </source>
</evidence>
<accession>A0A9W6P4G8</accession>
<dbReference type="AlphaFoldDB" id="A0A9W6P4G8"/>
<reference evidence="2" key="1">
    <citation type="submission" date="2023-02" db="EMBL/GenBank/DDBJ databases">
        <title>Nocardiopsis ansamitocini NBRC 112285.</title>
        <authorList>
            <person name="Ichikawa N."/>
            <person name="Sato H."/>
            <person name="Tonouchi N."/>
        </authorList>
    </citation>
    <scope>NUCLEOTIDE SEQUENCE</scope>
    <source>
        <strain evidence="2">NBRC 112285</strain>
    </source>
</reference>
<dbReference type="EMBL" id="BSQG01000001">
    <property type="protein sequence ID" value="GLU46932.1"/>
    <property type="molecule type" value="Genomic_DNA"/>
</dbReference>
<protein>
    <submittedName>
        <fullName evidence="2">Uncharacterized protein</fullName>
    </submittedName>
</protein>
<comment type="caution">
    <text evidence="2">The sequence shown here is derived from an EMBL/GenBank/DDBJ whole genome shotgun (WGS) entry which is preliminary data.</text>
</comment>